<dbReference type="AlphaFoldDB" id="A0A7G1QAW2"/>
<dbReference type="Pfam" id="PF01075">
    <property type="entry name" value="Glyco_transf_9"/>
    <property type="match status" value="1"/>
</dbReference>
<dbReference type="GO" id="GO:0009244">
    <property type="term" value="P:lipopolysaccharide core region biosynthetic process"/>
    <property type="evidence" value="ECO:0007669"/>
    <property type="project" value="TreeGrafter"/>
</dbReference>
<protein>
    <submittedName>
        <fullName evidence="3">Glycosyl transferase family 9</fullName>
    </submittedName>
</protein>
<dbReference type="PANTHER" id="PTHR30160:SF1">
    <property type="entry name" value="LIPOPOLYSACCHARIDE 1,2-N-ACETYLGLUCOSAMINETRANSFERASE-RELATED"/>
    <property type="match status" value="1"/>
</dbReference>
<dbReference type="GO" id="GO:0005829">
    <property type="term" value="C:cytosol"/>
    <property type="evidence" value="ECO:0007669"/>
    <property type="project" value="TreeGrafter"/>
</dbReference>
<evidence type="ECO:0000256" key="1">
    <source>
        <dbReference type="ARBA" id="ARBA00022676"/>
    </source>
</evidence>
<reference evidence="3 4" key="1">
    <citation type="submission" date="2020-03" db="EMBL/GenBank/DDBJ databases">
        <authorList>
            <person name="Picone N."/>
        </authorList>
    </citation>
    <scope>NUCLEOTIDE SEQUENCE [LARGE SCALE GENOMIC DNA]</scope>
    <source>
        <strain evidence="3">NSCAC1</strain>
    </source>
</reference>
<evidence type="ECO:0000256" key="2">
    <source>
        <dbReference type="ARBA" id="ARBA00022679"/>
    </source>
</evidence>
<dbReference type="EMBL" id="LR778175">
    <property type="protein sequence ID" value="CAB1276841.1"/>
    <property type="molecule type" value="Genomic_DNA"/>
</dbReference>
<gene>
    <name evidence="3" type="ORF">NSCAC_1373</name>
</gene>
<keyword evidence="4" id="KW-1185">Reference proteome</keyword>
<keyword evidence="2 3" id="KW-0808">Transferase</keyword>
<dbReference type="InterPro" id="IPR002201">
    <property type="entry name" value="Glyco_trans_9"/>
</dbReference>
<dbReference type="KEGG" id="ntg:NSCAC_1373"/>
<evidence type="ECO:0000313" key="4">
    <source>
        <dbReference type="Proteomes" id="UP000516072"/>
    </source>
</evidence>
<dbReference type="CDD" id="cd03789">
    <property type="entry name" value="GT9_LPS_heptosyltransferase"/>
    <property type="match status" value="1"/>
</dbReference>
<dbReference type="RefSeq" id="WP_197744061.1">
    <property type="nucleotide sequence ID" value="NZ_LR778175.1"/>
</dbReference>
<sequence length="308" mass="34938">MHQILLITLSNIGDAIMTTPVLETLHYRFPAAKINIVSDHRSSEIFQHCPYIDHIFHKNKKEGWQGIIRLVRLLRAVRYDLVVDLRTDGLSYLLRAKKRLTKQKTKVDTTHAVIRHRAALTPILTPEFPIPPCTVWIQENYLEEATQKLAVMPHERILAIGLGANWPPKIWPTSEFSDLISLIKDNFDSVILVGNQNDRVYSQQIISTLPLPYLDLCGQTNLLQVAAILKQAQIFIGNDSGLGHLAAAVGTTTFTVFGPGNPDRYHPWGSYSRWQVAPDQNLQNLKAADVKEQVLNLIQLTFQRKQFP</sequence>
<dbReference type="Gene3D" id="3.40.50.2000">
    <property type="entry name" value="Glycogen Phosphorylase B"/>
    <property type="match status" value="2"/>
</dbReference>
<proteinExistence type="predicted"/>
<dbReference type="PANTHER" id="PTHR30160">
    <property type="entry name" value="TETRAACYLDISACCHARIDE 4'-KINASE-RELATED"/>
    <property type="match status" value="1"/>
</dbReference>
<dbReference type="SUPFAM" id="SSF53756">
    <property type="entry name" value="UDP-Glycosyltransferase/glycogen phosphorylase"/>
    <property type="match status" value="1"/>
</dbReference>
<accession>A0A7G1QAW2</accession>
<dbReference type="Proteomes" id="UP000516072">
    <property type="component" value="Chromosome"/>
</dbReference>
<organism evidence="3 4">
    <name type="scientific">Candidatus Nitrosacidococcus tergens</name>
    <dbReference type="NCBI Taxonomy" id="553981"/>
    <lineage>
        <taxon>Bacteria</taxon>
        <taxon>Pseudomonadati</taxon>
        <taxon>Pseudomonadota</taxon>
        <taxon>Gammaproteobacteria</taxon>
        <taxon>Chromatiales</taxon>
        <taxon>Chromatiaceae</taxon>
        <taxon>Candidatus Nitrosacidococcus</taxon>
    </lineage>
</organism>
<keyword evidence="1" id="KW-0328">Glycosyltransferase</keyword>
<dbReference type="InterPro" id="IPR051199">
    <property type="entry name" value="LPS_LOS_Heptosyltrfase"/>
</dbReference>
<name>A0A7G1QAW2_9GAMM</name>
<dbReference type="GO" id="GO:0008713">
    <property type="term" value="F:ADP-heptose-lipopolysaccharide heptosyltransferase activity"/>
    <property type="evidence" value="ECO:0007669"/>
    <property type="project" value="TreeGrafter"/>
</dbReference>
<evidence type="ECO:0000313" key="3">
    <source>
        <dbReference type="EMBL" id="CAB1276841.1"/>
    </source>
</evidence>